<proteinExistence type="predicted"/>
<keyword evidence="1" id="KW-0472">Membrane</keyword>
<protein>
    <submittedName>
        <fullName evidence="5">DUF4105 domain-containing protein</fullName>
    </submittedName>
</protein>
<comment type="caution">
    <text evidence="5">The sequence shown here is derived from an EMBL/GenBank/DDBJ whole genome shotgun (WGS) entry which is preliminary data.</text>
</comment>
<organism evidence="5 6">
    <name type="scientific">Pseudofulvibacter geojedonensis</name>
    <dbReference type="NCBI Taxonomy" id="1123758"/>
    <lineage>
        <taxon>Bacteria</taxon>
        <taxon>Pseudomonadati</taxon>
        <taxon>Bacteroidota</taxon>
        <taxon>Flavobacteriia</taxon>
        <taxon>Flavobacteriales</taxon>
        <taxon>Flavobacteriaceae</taxon>
        <taxon>Pseudofulvibacter</taxon>
    </lineage>
</organism>
<feature type="domain" description="Lnb-like transmembrane" evidence="4">
    <location>
        <begin position="250"/>
        <end position="381"/>
    </location>
</feature>
<accession>A0ABW3HZ25</accession>
<feature type="transmembrane region" description="Helical" evidence="1">
    <location>
        <begin position="363"/>
        <end position="380"/>
    </location>
</feature>
<evidence type="ECO:0000256" key="1">
    <source>
        <dbReference type="SAM" id="Phobius"/>
    </source>
</evidence>
<sequence>MNRIFLYILLLTSCLVFSQPGVTFSNNTTISVLTCGVGDELYSQFGHSAIRIKDHQTGLDLVYNYGVFDFDDPNFYTNFAKGKLIYKMGYTDIANFYAQYQWENREVKEQVLNLTPMQERKLINFLQNNIKPENTKYQYDFLFNNCATKITEVLNEVLEHKVVYNRNHITTHYTFRDLINNHVPYNTWANVGINIALGSVIDVKATKEQHDFLPSYVFHSLQAAKLNKKPLVKVPKTLIKKEESRIPTSNFYTSPIFIFSILGLFTIIITFRDFRNKTRSKIFDFFILFITGTIGFFIVLLWFATDHTATANNFNLLWAFTPNIIITFSIFKNRKWHDKYFLLAFILMVVMGLVWILKIEKFAISLIPFLIALAIRYLYLNRYFKLQQELF</sequence>
<keyword evidence="6" id="KW-1185">Reference proteome</keyword>
<feature type="transmembrane region" description="Helical" evidence="1">
    <location>
        <begin position="316"/>
        <end position="333"/>
    </location>
</feature>
<reference evidence="6" key="1">
    <citation type="journal article" date="2019" name="Int. J. Syst. Evol. Microbiol.">
        <title>The Global Catalogue of Microorganisms (GCM) 10K type strain sequencing project: providing services to taxonomists for standard genome sequencing and annotation.</title>
        <authorList>
            <consortium name="The Broad Institute Genomics Platform"/>
            <consortium name="The Broad Institute Genome Sequencing Center for Infectious Disease"/>
            <person name="Wu L."/>
            <person name="Ma J."/>
        </authorList>
    </citation>
    <scope>NUCLEOTIDE SEQUENCE [LARGE SCALE GENOMIC DNA]</scope>
    <source>
        <strain evidence="6">CCUG 62114</strain>
    </source>
</reference>
<evidence type="ECO:0000259" key="3">
    <source>
        <dbReference type="Pfam" id="PF13387"/>
    </source>
</evidence>
<gene>
    <name evidence="5" type="ORF">ACFQ1O_01085</name>
</gene>
<evidence type="ECO:0000256" key="2">
    <source>
        <dbReference type="SAM" id="SignalP"/>
    </source>
</evidence>
<feature type="chain" id="PRO_5045889980" evidence="2">
    <location>
        <begin position="19"/>
        <end position="391"/>
    </location>
</feature>
<feature type="transmembrane region" description="Helical" evidence="1">
    <location>
        <begin position="340"/>
        <end position="357"/>
    </location>
</feature>
<dbReference type="EMBL" id="JBHTJM010000002">
    <property type="protein sequence ID" value="MFD0962592.1"/>
    <property type="molecule type" value="Genomic_DNA"/>
</dbReference>
<dbReference type="Pfam" id="PF25221">
    <property type="entry name" value="5TMH_Lnb"/>
    <property type="match status" value="1"/>
</dbReference>
<feature type="domain" description="Lnb N-terminal periplasmic" evidence="3">
    <location>
        <begin position="27"/>
        <end position="165"/>
    </location>
</feature>
<dbReference type="InterPro" id="IPR025178">
    <property type="entry name" value="Lnb_N"/>
</dbReference>
<feature type="transmembrane region" description="Helical" evidence="1">
    <location>
        <begin position="251"/>
        <end position="271"/>
    </location>
</feature>
<keyword evidence="2" id="KW-0732">Signal</keyword>
<keyword evidence="1" id="KW-0812">Transmembrane</keyword>
<feature type="transmembrane region" description="Helical" evidence="1">
    <location>
        <begin position="283"/>
        <end position="304"/>
    </location>
</feature>
<dbReference type="InterPro" id="IPR057436">
    <property type="entry name" value="5TMH_Lnb"/>
</dbReference>
<feature type="signal peptide" evidence="2">
    <location>
        <begin position="1"/>
        <end position="18"/>
    </location>
</feature>
<evidence type="ECO:0000313" key="6">
    <source>
        <dbReference type="Proteomes" id="UP001596997"/>
    </source>
</evidence>
<dbReference type="Proteomes" id="UP001596997">
    <property type="component" value="Unassembled WGS sequence"/>
</dbReference>
<evidence type="ECO:0000313" key="5">
    <source>
        <dbReference type="EMBL" id="MFD0962592.1"/>
    </source>
</evidence>
<name>A0ABW3HZ25_9FLAO</name>
<dbReference type="RefSeq" id="WP_377712416.1">
    <property type="nucleotide sequence ID" value="NZ_JBHTJM010000002.1"/>
</dbReference>
<evidence type="ECO:0000259" key="4">
    <source>
        <dbReference type="Pfam" id="PF25221"/>
    </source>
</evidence>
<keyword evidence="1" id="KW-1133">Transmembrane helix</keyword>
<dbReference type="Pfam" id="PF13387">
    <property type="entry name" value="Lnb_N"/>
    <property type="match status" value="1"/>
</dbReference>